<dbReference type="HAMAP" id="MF_00414">
    <property type="entry name" value="UbiB"/>
    <property type="match status" value="1"/>
</dbReference>
<sequence>MANLWRLWKILFVFTRYRLDSLVPTEQLPLSLRIALWLAPWRLNPVPSRLNRGERLRLALEALGPIFIKFGQILSTRPDLIPDDIVKELKRLQDDVPPFASDKAMALIEDQLGQKISDLFAEFSAEPLASASIAQVHAARLFASGKDRSNDDGSGREVVVKVVRPGIEHTIERDLQLLETMARLLVKYSEDGRRLKPLEVVDDYRHTIYGELNLQIEASNATQLKRNFANSKLLYMPEVIWEYTRSKVMVSERIYGIPVADIDALQAQNTNMKLLAERGVEIFFTQVFRDSFFHADMHPGNIFVSRNNPQAPQYIAIDCGIVGSLTEEDQNYLAMNLLAFFNQDYHQVAQLHIDSGWVPATTKVHEFSAAIRSVCEPIFDKPLAEISFGQVLIQLFSTARRFNMEVQPQLVLLQKTLLNIEGLGRQLYPQLDLWSTAKPYLERWMRERFGPKAAFKELKRQLPGWIEKAPQIPGLVHGALSRLNHMDENQQALQKEIAALRQELAAQKAQKRQQALATLAIGSGLFTWWQAFALGLPEVVGLSLAGAGMLLLIVRA</sequence>
<dbReference type="GO" id="GO:0005524">
    <property type="term" value="F:ATP binding"/>
    <property type="evidence" value="ECO:0007669"/>
    <property type="project" value="UniProtKB-KW"/>
</dbReference>
<dbReference type="RefSeq" id="WP_260975836.1">
    <property type="nucleotide sequence ID" value="NZ_JAOANI010000015.1"/>
</dbReference>
<dbReference type="PANTHER" id="PTHR10566:SF113">
    <property type="entry name" value="PROTEIN ACTIVITY OF BC1 COMPLEX KINASE 7, CHLOROPLASTIC"/>
    <property type="match status" value="1"/>
</dbReference>
<comment type="caution">
    <text evidence="16">The sequence shown here is derived from an EMBL/GenBank/DDBJ whole genome shotgun (WGS) entry which is preliminary data.</text>
</comment>
<feature type="active site" description="Proton acceptor" evidence="13">
    <location>
        <position position="296"/>
    </location>
</feature>
<feature type="coiled-coil region" evidence="14">
    <location>
        <begin position="483"/>
        <end position="517"/>
    </location>
</feature>
<dbReference type="InterPro" id="IPR010232">
    <property type="entry name" value="UbiB"/>
</dbReference>
<evidence type="ECO:0000256" key="2">
    <source>
        <dbReference type="ARBA" id="ARBA00009670"/>
    </source>
</evidence>
<dbReference type="NCBIfam" id="NF003404">
    <property type="entry name" value="PRK04750.1"/>
    <property type="match status" value="1"/>
</dbReference>
<keyword evidence="5 13" id="KW-0808">Transferase</keyword>
<dbReference type="PANTHER" id="PTHR10566">
    <property type="entry name" value="CHAPERONE-ACTIVITY OF BC1 COMPLEX CABC1 -RELATED"/>
    <property type="match status" value="1"/>
</dbReference>
<keyword evidence="14" id="KW-0175">Coiled coil</keyword>
<dbReference type="GO" id="GO:0006744">
    <property type="term" value="P:ubiquinone biosynthetic process"/>
    <property type="evidence" value="ECO:0007669"/>
    <property type="project" value="UniProtKB-KW"/>
</dbReference>
<comment type="function">
    <text evidence="13">Is probably a protein kinase regulator of UbiI activity which is involved in aerobic coenzyme Q (ubiquinone) biosynthesis.</text>
</comment>
<protein>
    <recommendedName>
        <fullName evidence="13">Probable protein kinase UbiB</fullName>
        <ecNumber evidence="13">2.7.-.-</ecNumber>
    </recommendedName>
    <alternativeName>
        <fullName evidence="13">Ubiquinone biosynthesis protein UbiB</fullName>
    </alternativeName>
</protein>
<feature type="domain" description="ABC1 atypical kinase-like" evidence="15">
    <location>
        <begin position="91"/>
        <end position="351"/>
    </location>
</feature>
<organism evidence="16 17">
    <name type="scientific">Thalassolituus pacificus</name>
    <dbReference type="NCBI Taxonomy" id="2975440"/>
    <lineage>
        <taxon>Bacteria</taxon>
        <taxon>Pseudomonadati</taxon>
        <taxon>Pseudomonadota</taxon>
        <taxon>Gammaproteobacteria</taxon>
        <taxon>Oceanospirillales</taxon>
        <taxon>Oceanospirillaceae</taxon>
        <taxon>Thalassolituus</taxon>
    </lineage>
</organism>
<evidence type="ECO:0000256" key="4">
    <source>
        <dbReference type="ARBA" id="ARBA00022519"/>
    </source>
</evidence>
<feature type="binding site" evidence="13">
    <location>
        <begin position="128"/>
        <end position="136"/>
    </location>
    <ligand>
        <name>ATP</name>
        <dbReference type="ChEBI" id="CHEBI:30616"/>
    </ligand>
</feature>
<evidence type="ECO:0000256" key="6">
    <source>
        <dbReference type="ARBA" id="ARBA00022688"/>
    </source>
</evidence>
<keyword evidence="17" id="KW-1185">Reference proteome</keyword>
<feature type="binding site" evidence="13">
    <location>
        <position position="161"/>
    </location>
    <ligand>
        <name>ATP</name>
        <dbReference type="ChEBI" id="CHEBI:30616"/>
    </ligand>
</feature>
<comment type="similarity">
    <text evidence="2">Belongs to the protein kinase superfamily. ADCK protein kinase family.</text>
</comment>
<evidence type="ECO:0000313" key="16">
    <source>
        <dbReference type="EMBL" id="MCT7358944.1"/>
    </source>
</evidence>
<reference evidence="16" key="1">
    <citation type="journal article" date="2022" name="Front. Microbiol.">
        <title>Genome-based taxonomic rearrangement of Oceanobacter-related bacteria including the description of Thalassolituus hydrocarbonoclasticus sp. nov. and Thalassolituus pacificus sp. nov. and emended description of the genus Thalassolituus.</title>
        <authorList>
            <person name="Dong C."/>
            <person name="Wei L."/>
            <person name="Wang J."/>
            <person name="Lai Q."/>
            <person name="Huang Z."/>
            <person name="Shao Z."/>
        </authorList>
    </citation>
    <scope>NUCLEOTIDE SEQUENCE</scope>
    <source>
        <strain evidence="16">59MF3M-4</strain>
    </source>
</reference>
<name>A0A9X2WEG8_9GAMM</name>
<evidence type="ECO:0000256" key="13">
    <source>
        <dbReference type="HAMAP-Rule" id="MF_00414"/>
    </source>
</evidence>
<reference evidence="16" key="2">
    <citation type="submission" date="2022-08" db="EMBL/GenBank/DDBJ databases">
        <authorList>
            <person name="Dong C."/>
        </authorList>
    </citation>
    <scope>NUCLEOTIDE SEQUENCE</scope>
    <source>
        <strain evidence="16">59MF3M-4</strain>
    </source>
</reference>
<dbReference type="InterPro" id="IPR045308">
    <property type="entry name" value="UbiB_bact"/>
</dbReference>
<keyword evidence="16" id="KW-0830">Ubiquinone</keyword>
<dbReference type="NCBIfam" id="TIGR01982">
    <property type="entry name" value="UbiB"/>
    <property type="match status" value="1"/>
</dbReference>
<evidence type="ECO:0000256" key="3">
    <source>
        <dbReference type="ARBA" id="ARBA00022475"/>
    </source>
</evidence>
<evidence type="ECO:0000256" key="14">
    <source>
        <dbReference type="SAM" id="Coils"/>
    </source>
</evidence>
<keyword evidence="7 13" id="KW-0812">Transmembrane</keyword>
<evidence type="ECO:0000259" key="15">
    <source>
        <dbReference type="Pfam" id="PF03109"/>
    </source>
</evidence>
<proteinExistence type="inferred from homology"/>
<keyword evidence="3 13" id="KW-1003">Cell membrane</keyword>
<keyword evidence="8 13" id="KW-0547">Nucleotide-binding</keyword>
<feature type="transmembrane region" description="Helical" evidence="13">
    <location>
        <begin position="528"/>
        <end position="554"/>
    </location>
</feature>
<keyword evidence="6 13" id="KW-0831">Ubiquinone biosynthesis</keyword>
<keyword evidence="10 13" id="KW-0067">ATP-binding</keyword>
<evidence type="ECO:0000256" key="8">
    <source>
        <dbReference type="ARBA" id="ARBA00022741"/>
    </source>
</evidence>
<dbReference type="EMBL" id="JAOANI010000015">
    <property type="protein sequence ID" value="MCT7358944.1"/>
    <property type="molecule type" value="Genomic_DNA"/>
</dbReference>
<evidence type="ECO:0000256" key="1">
    <source>
        <dbReference type="ARBA" id="ARBA00005020"/>
    </source>
</evidence>
<gene>
    <name evidence="13 16" type="primary">ubiB</name>
    <name evidence="16" type="ORF">NYR02_07935</name>
</gene>
<evidence type="ECO:0000256" key="10">
    <source>
        <dbReference type="ARBA" id="ARBA00022840"/>
    </source>
</evidence>
<dbReference type="Proteomes" id="UP001147830">
    <property type="component" value="Unassembled WGS sequence"/>
</dbReference>
<evidence type="ECO:0000256" key="9">
    <source>
        <dbReference type="ARBA" id="ARBA00022777"/>
    </source>
</evidence>
<evidence type="ECO:0000256" key="5">
    <source>
        <dbReference type="ARBA" id="ARBA00022679"/>
    </source>
</evidence>
<keyword evidence="12 13" id="KW-0472">Membrane</keyword>
<dbReference type="EC" id="2.7.-.-" evidence="13"/>
<dbReference type="InterPro" id="IPR050154">
    <property type="entry name" value="UbiB_kinase"/>
</dbReference>
<comment type="subcellular location">
    <subcellularLocation>
        <location evidence="13">Cell membrane</location>
        <topology evidence="13">Single-pass membrane protein</topology>
    </subcellularLocation>
</comment>
<accession>A0A9X2WEG8</accession>
<dbReference type="GO" id="GO:0005886">
    <property type="term" value="C:plasma membrane"/>
    <property type="evidence" value="ECO:0007669"/>
    <property type="project" value="UniProtKB-SubCell"/>
</dbReference>
<dbReference type="CDD" id="cd13972">
    <property type="entry name" value="UbiB"/>
    <property type="match status" value="1"/>
</dbReference>
<comment type="pathway">
    <text evidence="1 13">Cofactor biosynthesis; ubiquinone biosynthesis [regulation].</text>
</comment>
<evidence type="ECO:0000256" key="11">
    <source>
        <dbReference type="ARBA" id="ARBA00022989"/>
    </source>
</evidence>
<keyword evidence="9 13" id="KW-0418">Kinase</keyword>
<evidence type="ECO:0000313" key="17">
    <source>
        <dbReference type="Proteomes" id="UP001147830"/>
    </source>
</evidence>
<dbReference type="GO" id="GO:0004672">
    <property type="term" value="F:protein kinase activity"/>
    <property type="evidence" value="ECO:0007669"/>
    <property type="project" value="UniProtKB-UniRule"/>
</dbReference>
<dbReference type="AlphaFoldDB" id="A0A9X2WEG8"/>
<evidence type="ECO:0000256" key="12">
    <source>
        <dbReference type="ARBA" id="ARBA00023136"/>
    </source>
</evidence>
<dbReference type="SUPFAM" id="SSF56112">
    <property type="entry name" value="Protein kinase-like (PK-like)"/>
    <property type="match status" value="1"/>
</dbReference>
<comment type="similarity">
    <text evidence="13">Belongs to the ABC1 family. UbiB subfamily.</text>
</comment>
<keyword evidence="11 13" id="KW-1133">Transmembrane helix</keyword>
<comment type="caution">
    <text evidence="13">Lacks conserved residue(s) required for the propagation of feature annotation.</text>
</comment>
<keyword evidence="4" id="KW-0997">Cell inner membrane</keyword>
<dbReference type="InterPro" id="IPR011009">
    <property type="entry name" value="Kinase-like_dom_sf"/>
</dbReference>
<dbReference type="Pfam" id="PF03109">
    <property type="entry name" value="ABC1"/>
    <property type="match status" value="1"/>
</dbReference>
<evidence type="ECO:0000256" key="7">
    <source>
        <dbReference type="ARBA" id="ARBA00022692"/>
    </source>
</evidence>
<dbReference type="InterPro" id="IPR004147">
    <property type="entry name" value="ABC1_dom"/>
</dbReference>
<dbReference type="GO" id="GO:0010795">
    <property type="term" value="P:regulation of ubiquinone biosynthetic process"/>
    <property type="evidence" value="ECO:0007669"/>
    <property type="project" value="UniProtKB-UniRule"/>
</dbReference>